<evidence type="ECO:0000256" key="2">
    <source>
        <dbReference type="ARBA" id="ARBA00005927"/>
    </source>
</evidence>
<dbReference type="CDD" id="cd09233">
    <property type="entry name" value="ACE1-Sec16-like"/>
    <property type="match status" value="1"/>
</dbReference>
<name>A0AA38CEP5_TAXCH</name>
<feature type="region of interest" description="Disordered" evidence="7">
    <location>
        <begin position="808"/>
        <end position="838"/>
    </location>
</feature>
<dbReference type="GO" id="GO:0070971">
    <property type="term" value="C:endoplasmic reticulum exit site"/>
    <property type="evidence" value="ECO:0007669"/>
    <property type="project" value="UniProtKB-ARBA"/>
</dbReference>
<dbReference type="GO" id="GO:0012507">
    <property type="term" value="C:ER to Golgi transport vesicle membrane"/>
    <property type="evidence" value="ECO:0007669"/>
    <property type="project" value="TreeGrafter"/>
</dbReference>
<gene>
    <name evidence="10" type="ORF">KI387_039752</name>
</gene>
<dbReference type="Pfam" id="PF12931">
    <property type="entry name" value="TPR_Sec16"/>
    <property type="match status" value="1"/>
</dbReference>
<dbReference type="PANTHER" id="PTHR13402:SF6">
    <property type="entry name" value="SECRETORY 16, ISOFORM I"/>
    <property type="match status" value="1"/>
</dbReference>
<feature type="non-terminal residue" evidence="10">
    <location>
        <position position="1"/>
    </location>
</feature>
<feature type="compositionally biased region" description="Polar residues" evidence="7">
    <location>
        <begin position="626"/>
        <end position="654"/>
    </location>
</feature>
<keyword evidence="3 6" id="KW-0813">Transport</keyword>
<keyword evidence="5 6" id="KW-0931">ER-Golgi transport</keyword>
<dbReference type="GO" id="GO:0000139">
    <property type="term" value="C:Golgi membrane"/>
    <property type="evidence" value="ECO:0007669"/>
    <property type="project" value="UniProtKB-SubCell"/>
</dbReference>
<protein>
    <recommendedName>
        <fullName evidence="6">Protein transport protein sec16</fullName>
    </recommendedName>
</protein>
<feature type="compositionally biased region" description="Low complexity" evidence="7">
    <location>
        <begin position="526"/>
        <end position="539"/>
    </location>
</feature>
<reference evidence="10 11" key="1">
    <citation type="journal article" date="2021" name="Nat. Plants">
        <title>The Taxus genome provides insights into paclitaxel biosynthesis.</title>
        <authorList>
            <person name="Xiong X."/>
            <person name="Gou J."/>
            <person name="Liao Q."/>
            <person name="Li Y."/>
            <person name="Zhou Q."/>
            <person name="Bi G."/>
            <person name="Li C."/>
            <person name="Du R."/>
            <person name="Wang X."/>
            <person name="Sun T."/>
            <person name="Guo L."/>
            <person name="Liang H."/>
            <person name="Lu P."/>
            <person name="Wu Y."/>
            <person name="Zhang Z."/>
            <person name="Ro D.K."/>
            <person name="Shang Y."/>
            <person name="Huang S."/>
            <person name="Yan J."/>
        </authorList>
    </citation>
    <scope>NUCLEOTIDE SEQUENCE [LARGE SCALE GENOMIC DNA]</scope>
    <source>
        <strain evidence="10">Ta-2019</strain>
    </source>
</reference>
<feature type="compositionally biased region" description="Polar residues" evidence="7">
    <location>
        <begin position="497"/>
        <end position="510"/>
    </location>
</feature>
<evidence type="ECO:0000256" key="5">
    <source>
        <dbReference type="ARBA" id="ARBA00022892"/>
    </source>
</evidence>
<evidence type="ECO:0000259" key="8">
    <source>
        <dbReference type="Pfam" id="PF12931"/>
    </source>
</evidence>
<feature type="domain" description="Sec16 central conserved" evidence="9">
    <location>
        <begin position="3"/>
        <end position="93"/>
    </location>
</feature>
<dbReference type="GO" id="GO:0007030">
    <property type="term" value="P:Golgi organization"/>
    <property type="evidence" value="ECO:0007669"/>
    <property type="project" value="TreeGrafter"/>
</dbReference>
<evidence type="ECO:0000256" key="1">
    <source>
        <dbReference type="ARBA" id="ARBA00004240"/>
    </source>
</evidence>
<feature type="region of interest" description="Disordered" evidence="7">
    <location>
        <begin position="626"/>
        <end position="668"/>
    </location>
</feature>
<sequence>DNTGGVIMVHNIGQLVKDNSGNGSGEIENSYFNTLCEQAFSNPLVGGSVASKEIFKWIDERIANCESATSDFGNTEILRMLLCSLKIFCQHYGKLRSAYGSVGASQEIDGPEAALTKLFDSANSAGYGLNKFGGVTQCLQNVPSESQLQSTALEMKNLLVAGKRKEALLLAQQGQLWGPALVLAWQLGQQFYVDTVKIMAQQQFLPGTPLRTLCLILAGQPAEVFSTSSSAAFLNSHSGTAIGLQQSDQDTMSGMLNDWKENLAIIVANRTQGDERVIVHLGDCLWKERGEVAAAHTCYLVAEANFEYFSDSARLCLLGADHWKSPRTYASAEAIQRTELYEYAKLLGNPQYIFLPFQPYKLIYAQMLAEVGKVSDSLRYCQAVSKILKNAGRAPEVEACRQLASSMEERLRIHTQGGYSSNLAPSKLVGRFLTTIDRGIHKIIGAPPPPMPSDSQTNLQNGDSDSYSTVPKVANGMPRLVATPLMPSASMEPISEWTGNNSKGTMQTRSVSEPNFIRSPQENQLSFSSSKAESSPPKAQTNAATSGGQSRFGRFGAQFFQKAVGLIAKAHHNEAKLGEKNKFRYDEKLKRWVEEGAAPPPEEPALSAPPIGAAFISNSQTSESGYNIGNALNGQNITSNGGSESRSTLSSEQVSGMPPVPPSMNQFSSRNRLQGVRSRYVDTFNKSGGSTPSKSFNSPVIPAARPGGLLSGANFFVPTPAAFDSNSVEAADISEENSSMPACTSIQDVPNGPADLCPESSGSEEKLLKGPSSMQRFSSADNVAHFVNKGFSDGEKSLALSSHSRAASWSGEYPNSLKYSNESEATRTPDRSQFSRVSNTTGYFSYPTKLDAQKPRSDCYVYSTPPSLPPIEPQLSSTAIRKSLVVDRGSTDRMYGPMDYGLQTGFQGDGFGDELQEVAL</sequence>
<comment type="caution">
    <text evidence="10">The sequence shown here is derived from an EMBL/GenBank/DDBJ whole genome shotgun (WGS) entry which is preliminary data.</text>
</comment>
<feature type="compositionally biased region" description="Polar residues" evidence="7">
    <location>
        <begin position="540"/>
        <end position="549"/>
    </location>
</feature>
<dbReference type="EMBL" id="JAHRHJ020000011">
    <property type="protein sequence ID" value="KAH9296164.1"/>
    <property type="molecule type" value="Genomic_DNA"/>
</dbReference>
<dbReference type="Gene3D" id="1.25.40.1030">
    <property type="match status" value="1"/>
</dbReference>
<feature type="region of interest" description="Disordered" evidence="7">
    <location>
        <begin position="443"/>
        <end position="472"/>
    </location>
</feature>
<evidence type="ECO:0000256" key="4">
    <source>
        <dbReference type="ARBA" id="ARBA00022824"/>
    </source>
</evidence>
<dbReference type="AlphaFoldDB" id="A0AA38CEP5"/>
<dbReference type="GO" id="GO:0070973">
    <property type="term" value="P:protein localization to endoplasmic reticulum exit site"/>
    <property type="evidence" value="ECO:0007669"/>
    <property type="project" value="TreeGrafter"/>
</dbReference>
<dbReference type="InterPro" id="IPR024298">
    <property type="entry name" value="Sec16_Sec23-bd"/>
</dbReference>
<evidence type="ECO:0000313" key="10">
    <source>
        <dbReference type="EMBL" id="KAH9296164.1"/>
    </source>
</evidence>
<dbReference type="GO" id="GO:0016192">
    <property type="term" value="P:vesicle-mediated transport"/>
    <property type="evidence" value="ECO:0007669"/>
    <property type="project" value="UniProtKB-KW"/>
</dbReference>
<keyword evidence="6" id="KW-0472">Membrane</keyword>
<dbReference type="Pfam" id="PF12932">
    <property type="entry name" value="Sec16"/>
    <property type="match status" value="1"/>
</dbReference>
<dbReference type="OMA" id="ANCESAT"/>
<keyword evidence="4 6" id="KW-0256">Endoplasmic reticulum</keyword>
<comment type="subcellular location">
    <subcellularLocation>
        <location evidence="1">Endoplasmic reticulum</location>
    </subcellularLocation>
    <subcellularLocation>
        <location evidence="6">Golgi apparatus membrane</location>
    </subcellularLocation>
</comment>
<evidence type="ECO:0000256" key="6">
    <source>
        <dbReference type="RuleBase" id="RU364101"/>
    </source>
</evidence>
<feature type="region of interest" description="Disordered" evidence="7">
    <location>
        <begin position="491"/>
        <end position="510"/>
    </location>
</feature>
<accession>A0AA38CEP5</accession>
<evidence type="ECO:0000256" key="3">
    <source>
        <dbReference type="ARBA" id="ARBA00022448"/>
    </source>
</evidence>
<feature type="compositionally biased region" description="Polar residues" evidence="7">
    <location>
        <begin position="453"/>
        <end position="469"/>
    </location>
</feature>
<feature type="region of interest" description="Disordered" evidence="7">
    <location>
        <begin position="521"/>
        <end position="550"/>
    </location>
</feature>
<dbReference type="GO" id="GO:0015031">
    <property type="term" value="P:protein transport"/>
    <property type="evidence" value="ECO:0007669"/>
    <property type="project" value="UniProtKB-KW"/>
</dbReference>
<feature type="domain" description="Sec16 Sec23-binding" evidence="8">
    <location>
        <begin position="156"/>
        <end position="445"/>
    </location>
</feature>
<evidence type="ECO:0000256" key="7">
    <source>
        <dbReference type="SAM" id="MobiDB-lite"/>
    </source>
</evidence>
<keyword evidence="6" id="KW-0333">Golgi apparatus</keyword>
<proteinExistence type="inferred from homology"/>
<dbReference type="Proteomes" id="UP000824469">
    <property type="component" value="Unassembled WGS sequence"/>
</dbReference>
<keyword evidence="6" id="KW-0653">Protein transport</keyword>
<dbReference type="PANTHER" id="PTHR13402">
    <property type="entry name" value="RGPR-RELATED"/>
    <property type="match status" value="1"/>
</dbReference>
<keyword evidence="11" id="KW-1185">Reference proteome</keyword>
<evidence type="ECO:0000313" key="11">
    <source>
        <dbReference type="Proteomes" id="UP000824469"/>
    </source>
</evidence>
<organism evidence="10 11">
    <name type="scientific">Taxus chinensis</name>
    <name type="common">Chinese yew</name>
    <name type="synonym">Taxus wallichiana var. chinensis</name>
    <dbReference type="NCBI Taxonomy" id="29808"/>
    <lineage>
        <taxon>Eukaryota</taxon>
        <taxon>Viridiplantae</taxon>
        <taxon>Streptophyta</taxon>
        <taxon>Embryophyta</taxon>
        <taxon>Tracheophyta</taxon>
        <taxon>Spermatophyta</taxon>
        <taxon>Pinopsida</taxon>
        <taxon>Pinidae</taxon>
        <taxon>Conifers II</taxon>
        <taxon>Cupressales</taxon>
        <taxon>Taxaceae</taxon>
        <taxon>Taxus</taxon>
    </lineage>
</organism>
<comment type="similarity">
    <text evidence="2 6">Belongs to the SEC16 family.</text>
</comment>
<evidence type="ECO:0000259" key="9">
    <source>
        <dbReference type="Pfam" id="PF12932"/>
    </source>
</evidence>
<dbReference type="InterPro" id="IPR024340">
    <property type="entry name" value="Sec16_CCD"/>
</dbReference>